<dbReference type="RefSeq" id="WP_155039892.1">
    <property type="nucleotide sequence ID" value="NZ_WMIG01000005.1"/>
</dbReference>
<evidence type="ECO:0000313" key="2">
    <source>
        <dbReference type="Proteomes" id="UP000449846"/>
    </source>
</evidence>
<gene>
    <name evidence="1" type="ORF">GL300_12105</name>
</gene>
<dbReference type="GO" id="GO:0000271">
    <property type="term" value="P:polysaccharide biosynthetic process"/>
    <property type="evidence" value="ECO:0007669"/>
    <property type="project" value="InterPro"/>
</dbReference>
<protein>
    <submittedName>
        <fullName evidence="1">Capsular polysaccharide biosynthesis protein</fullName>
    </submittedName>
</protein>
<name>A0A844HQS1_9RHOB</name>
<dbReference type="OrthoDB" id="543755at2"/>
<dbReference type="GO" id="GO:0015774">
    <property type="term" value="P:polysaccharide transport"/>
    <property type="evidence" value="ECO:0007669"/>
    <property type="project" value="InterPro"/>
</dbReference>
<dbReference type="Proteomes" id="UP000449846">
    <property type="component" value="Unassembled WGS sequence"/>
</dbReference>
<sequence>MPETFKAAGDLRRLFVFNGGFFRQPRLHRILTLSGWKPVLGLPGPEDVIGLWGASPTAWRGEAMARRSGAGLLRVEDAFLRSILPGRARGPVAGRGPVGLIMDPLGLHFRPDQPSLIETLIPSPKAQACKTEAAQAIERLIAADLSKYNAHLPDAALPPPGYVLVIDQTRGDASLLGAGRAEFLAMLNAARDENPGRPLVIRSHPETAAGLRPGHFTSDDLHAGESLCDGPVSPWALLRRAEAVYVMSSQLGYEAMLAGHVPRVFGQPFYAGWGLSRDQHRFPRRMPAEITQLFAASHLLAPTWYDPCADRLTDFEGALRQIEAEARAWRQDHAGHLAYGMRLWKRPFLSQVFGGGKGVRYTNHPLPKVTLAWAGKAEGLPQAIRVEDGFLRSRGLGAELVPPLSLVADDLGIYYDPTRESRFERIMAEPLSPGGAERAAALGQALIAAGVTKYNLGGALPPLPPGNRILVPGQVEDDASIRLGAGLERTNLALLERVRAENPEAVVIYKPHPDVEAGLRPGLIPDADMARLADVIARNSSAAVLMAAVDEVWTITSTLGFEALQRGLKVTTLGAPFYAGWGLTRDLGQIPQRRQTRADLHRLIHAALIAYPRYHDPVSNLPCPPEIALARLSDPSLKLRGSPALRVLAKAQGVLSSYAWIWRR</sequence>
<dbReference type="InterPro" id="IPR007833">
    <property type="entry name" value="Capsule_polysaccharide_synth"/>
</dbReference>
<dbReference type="CDD" id="cd16439">
    <property type="entry name" value="beta_Kdo_transferase_KpsC_2"/>
    <property type="match status" value="1"/>
</dbReference>
<proteinExistence type="predicted"/>
<keyword evidence="2" id="KW-1185">Reference proteome</keyword>
<dbReference type="EMBL" id="WMIG01000005">
    <property type="protein sequence ID" value="MTH59952.1"/>
    <property type="molecule type" value="Genomic_DNA"/>
</dbReference>
<evidence type="ECO:0000313" key="1">
    <source>
        <dbReference type="EMBL" id="MTH59952.1"/>
    </source>
</evidence>
<organism evidence="1 2">
    <name type="scientific">Paracoccus litorisediminis</name>
    <dbReference type="NCBI Taxonomy" id="2006130"/>
    <lineage>
        <taxon>Bacteria</taxon>
        <taxon>Pseudomonadati</taxon>
        <taxon>Pseudomonadota</taxon>
        <taxon>Alphaproteobacteria</taxon>
        <taxon>Rhodobacterales</taxon>
        <taxon>Paracoccaceae</taxon>
        <taxon>Paracoccus</taxon>
    </lineage>
</organism>
<accession>A0A844HQS1</accession>
<dbReference type="AlphaFoldDB" id="A0A844HQS1"/>
<dbReference type="CDD" id="cd16440">
    <property type="entry name" value="beta_Kdo_transferase_KpsC_1"/>
    <property type="match status" value="1"/>
</dbReference>
<comment type="caution">
    <text evidence="1">The sequence shown here is derived from an EMBL/GenBank/DDBJ whole genome shotgun (WGS) entry which is preliminary data.</text>
</comment>
<reference evidence="1 2" key="1">
    <citation type="submission" date="2019-11" db="EMBL/GenBank/DDBJ databases">
        <authorList>
            <person name="Dong K."/>
        </authorList>
    </citation>
    <scope>NUCLEOTIDE SEQUENCE [LARGE SCALE GENOMIC DNA]</scope>
    <source>
        <strain evidence="1 2">NBRC 112902</strain>
    </source>
</reference>
<dbReference type="Pfam" id="PF05159">
    <property type="entry name" value="Capsule_synth"/>
    <property type="match status" value="3"/>
</dbReference>